<protein>
    <recommendedName>
        <fullName evidence="7">Growth arrest and DNA damage-inducible protein GADD45 gamma</fullName>
    </recommendedName>
</protein>
<reference evidence="9" key="1">
    <citation type="submission" date="2019-04" db="EMBL/GenBank/DDBJ databases">
        <title>Genome assembly of Zosterops borbonicus 15179.</title>
        <authorList>
            <person name="Leroy T."/>
            <person name="Anselmetti Y."/>
            <person name="Tilak M.-K."/>
            <person name="Nabholz B."/>
        </authorList>
    </citation>
    <scope>NUCLEOTIDE SEQUENCE</scope>
    <source>
        <strain evidence="9">HGM_15179</strain>
        <tissue evidence="9">Muscle</tissue>
    </source>
</reference>
<accession>A0A8K1G3N4</accession>
<evidence type="ECO:0000256" key="1">
    <source>
        <dbReference type="ARBA" id="ARBA00007361"/>
    </source>
</evidence>
<keyword evidence="10" id="KW-1185">Reference proteome</keyword>
<evidence type="ECO:0000256" key="2">
    <source>
        <dbReference type="ARBA" id="ARBA00022473"/>
    </source>
</evidence>
<comment type="function">
    <text evidence="5">Involved in the regulation of growth and apoptosis. Mediates activation of stress-responsive MTK1/MEKK4 MAPKKK.</text>
</comment>
<feature type="domain" description="Ribosomal protein eL8/eL30/eS12/Gadd45" evidence="8">
    <location>
        <begin position="50"/>
        <end position="131"/>
    </location>
</feature>
<organism evidence="9 10">
    <name type="scientific">Zosterops borbonicus</name>
    <dbReference type="NCBI Taxonomy" id="364589"/>
    <lineage>
        <taxon>Eukaryota</taxon>
        <taxon>Metazoa</taxon>
        <taxon>Chordata</taxon>
        <taxon>Craniata</taxon>
        <taxon>Vertebrata</taxon>
        <taxon>Euteleostomi</taxon>
        <taxon>Archelosauria</taxon>
        <taxon>Archosauria</taxon>
        <taxon>Dinosauria</taxon>
        <taxon>Saurischia</taxon>
        <taxon>Theropoda</taxon>
        <taxon>Coelurosauria</taxon>
        <taxon>Aves</taxon>
        <taxon>Neognathae</taxon>
        <taxon>Neoaves</taxon>
        <taxon>Telluraves</taxon>
        <taxon>Australaves</taxon>
        <taxon>Passeriformes</taxon>
        <taxon>Sylvioidea</taxon>
        <taxon>Zosteropidae</taxon>
        <taxon>Zosterops</taxon>
    </lineage>
</organism>
<dbReference type="GO" id="GO:0006915">
    <property type="term" value="P:apoptotic process"/>
    <property type="evidence" value="ECO:0007669"/>
    <property type="project" value="UniProtKB-KW"/>
</dbReference>
<evidence type="ECO:0000259" key="8">
    <source>
        <dbReference type="Pfam" id="PF01248"/>
    </source>
</evidence>
<sequence>MPEGNDWYVRVGTGAPRKAGVGRFRCGGGGGTALTVSSLPARRTQGAGTALHELLVSAQRRGCLTAGVYESAKLMNVDPDNVAFCVLAADQEDEGDIALQIHFTLIQAFCCENDIDIVRVNDVARLAAIVGPSEDSGEPRDLHCILITNPNEEGWKDPALEKLNLFCEESRNVNDWVPTITLPE</sequence>
<dbReference type="Pfam" id="PF01248">
    <property type="entry name" value="Ribosomal_L7Ae"/>
    <property type="match status" value="1"/>
</dbReference>
<dbReference type="PANTHER" id="PTHR10411:SF4">
    <property type="entry name" value="GROWTH ARREST AND DNA DAMAGE-INDUCIBLE PROTEIN GADD45 GAMMA"/>
    <property type="match status" value="1"/>
</dbReference>
<dbReference type="InterPro" id="IPR029064">
    <property type="entry name" value="Ribosomal_eL30-like_sf"/>
</dbReference>
<evidence type="ECO:0000256" key="4">
    <source>
        <dbReference type="ARBA" id="ARBA00022782"/>
    </source>
</evidence>
<evidence type="ECO:0000256" key="7">
    <source>
        <dbReference type="ARBA" id="ARBA00073052"/>
    </source>
</evidence>
<dbReference type="SUPFAM" id="SSF55315">
    <property type="entry name" value="L30e-like"/>
    <property type="match status" value="1"/>
</dbReference>
<evidence type="ECO:0000256" key="5">
    <source>
        <dbReference type="ARBA" id="ARBA00055285"/>
    </source>
</evidence>
<evidence type="ECO:0000313" key="10">
    <source>
        <dbReference type="Proteomes" id="UP000796761"/>
    </source>
</evidence>
<dbReference type="GO" id="GO:0030154">
    <property type="term" value="P:cell differentiation"/>
    <property type="evidence" value="ECO:0007669"/>
    <property type="project" value="UniProtKB-KW"/>
</dbReference>
<evidence type="ECO:0000313" key="9">
    <source>
        <dbReference type="EMBL" id="TRZ11234.1"/>
    </source>
</evidence>
<proteinExistence type="inferred from homology"/>
<dbReference type="OrthoDB" id="5976967at2759"/>
<dbReference type="AlphaFoldDB" id="A0A8K1G3N4"/>
<comment type="similarity">
    <text evidence="1">Belongs to the GADD45 family.</text>
</comment>
<keyword evidence="4" id="KW-0221">Differentiation</keyword>
<dbReference type="EMBL" id="SWJQ01000742">
    <property type="protein sequence ID" value="TRZ11234.1"/>
    <property type="molecule type" value="Genomic_DNA"/>
</dbReference>
<comment type="caution">
    <text evidence="9">The sequence shown here is derived from an EMBL/GenBank/DDBJ whole genome shotgun (WGS) entry which is preliminary data.</text>
</comment>
<evidence type="ECO:0000256" key="6">
    <source>
        <dbReference type="ARBA" id="ARBA00065160"/>
    </source>
</evidence>
<dbReference type="GO" id="GO:0005634">
    <property type="term" value="C:nucleus"/>
    <property type="evidence" value="ECO:0007669"/>
    <property type="project" value="InterPro"/>
</dbReference>
<keyword evidence="2" id="KW-0217">Developmental protein</keyword>
<dbReference type="GO" id="GO:0005737">
    <property type="term" value="C:cytoplasm"/>
    <property type="evidence" value="ECO:0007669"/>
    <property type="project" value="TreeGrafter"/>
</dbReference>
<comment type="subunit">
    <text evidence="6">Undergoes concentration-dependent homodimerization, which is required for growth inhibititory activity and enhances interaction with PCNA. Interacts with GADD45GIP1. Interacts with PCNA.</text>
</comment>
<dbReference type="PANTHER" id="PTHR10411">
    <property type="entry name" value="GROWTH ARREST AND DNA DAMAGE-INDUCIBLE PROTEIN GADD45"/>
    <property type="match status" value="1"/>
</dbReference>
<dbReference type="InterPro" id="IPR024824">
    <property type="entry name" value="GADD45"/>
</dbReference>
<evidence type="ECO:0000256" key="3">
    <source>
        <dbReference type="ARBA" id="ARBA00022703"/>
    </source>
</evidence>
<dbReference type="GO" id="GO:0043410">
    <property type="term" value="P:positive regulation of MAPK cascade"/>
    <property type="evidence" value="ECO:0007669"/>
    <property type="project" value="UniProtKB-ARBA"/>
</dbReference>
<dbReference type="InterPro" id="IPR004038">
    <property type="entry name" value="Ribosomal_eL8/eL30/eS12/Gad45"/>
</dbReference>
<dbReference type="Proteomes" id="UP000796761">
    <property type="component" value="Unassembled WGS sequence"/>
</dbReference>
<name>A0A8K1G3N4_9PASS</name>
<dbReference type="Gene3D" id="3.30.1330.30">
    <property type="match status" value="1"/>
</dbReference>
<dbReference type="GO" id="GO:0051726">
    <property type="term" value="P:regulation of cell cycle"/>
    <property type="evidence" value="ECO:0007669"/>
    <property type="project" value="InterPro"/>
</dbReference>
<dbReference type="FunFam" id="3.30.1330.30:FF:000018">
    <property type="entry name" value="growth arrest and DNA damage-inducible protein GADD45 gamma"/>
    <property type="match status" value="1"/>
</dbReference>
<keyword evidence="3" id="KW-0053">Apoptosis</keyword>
<gene>
    <name evidence="9" type="ORF">HGM15179_015875</name>
</gene>